<keyword evidence="2" id="KW-1185">Reference proteome</keyword>
<evidence type="ECO:0000313" key="2">
    <source>
        <dbReference type="Proteomes" id="UP000671943"/>
    </source>
</evidence>
<organism evidence="1 2">
    <name type="scientific">Xanthomonas phage Xaa_vB_phi31</name>
    <dbReference type="NCBI Taxonomy" id="2776752"/>
    <lineage>
        <taxon>Viruses</taxon>
        <taxon>Duplodnaviria</taxon>
        <taxon>Heunggongvirae</taxon>
        <taxon>Uroviricota</taxon>
        <taxon>Caudoviricetes</taxon>
        <taxon>Autographivirales</taxon>
        <taxon>Autonotataviridae</taxon>
        <taxon>Gujervirinae</taxon>
        <taxon>Pazvirus</taxon>
        <taxon>Pazvirus 31</taxon>
    </lineage>
</organism>
<protein>
    <submittedName>
        <fullName evidence="1">Uncharacterized protein</fullName>
    </submittedName>
</protein>
<gene>
    <name evidence="1" type="ORF">XaavBphi31_05</name>
</gene>
<dbReference type="EMBL" id="MT951568">
    <property type="protein sequence ID" value="QOI69502.1"/>
    <property type="molecule type" value="Genomic_DNA"/>
</dbReference>
<name>A0A868BYY8_9CAUD</name>
<evidence type="ECO:0000313" key="1">
    <source>
        <dbReference type="EMBL" id="QOI69502.1"/>
    </source>
</evidence>
<dbReference type="Proteomes" id="UP000671943">
    <property type="component" value="Segment"/>
</dbReference>
<sequence length="42" mass="4510">MISIHWEVGGSAGTSTVPRRRLCNEIAKLRKAGYTVVGVQPA</sequence>
<accession>A0A868BYY8</accession>
<proteinExistence type="predicted"/>
<reference evidence="1" key="1">
    <citation type="submission" date="2020-08" db="EMBL/GenBank/DDBJ databases">
        <authorList>
            <person name="Nguyen N.T.T."/>
            <person name="Holtappels D."/>
            <person name="Doan T.T.K."/>
            <person name="Pham H.K.N."/>
            <person name="Wagemans J."/>
        </authorList>
    </citation>
    <scope>NUCLEOTIDE SEQUENCE</scope>
</reference>